<dbReference type="InterPro" id="IPR042099">
    <property type="entry name" value="ANL_N_sf"/>
</dbReference>
<gene>
    <name evidence="6" type="ORF">FHR36_007584</name>
</gene>
<feature type="compositionally biased region" description="Pro residues" evidence="4">
    <location>
        <begin position="1"/>
        <end position="11"/>
    </location>
</feature>
<dbReference type="InterPro" id="IPR036736">
    <property type="entry name" value="ACP-like_sf"/>
</dbReference>
<proteinExistence type="predicted"/>
<dbReference type="Pfam" id="PF00668">
    <property type="entry name" value="Condensation"/>
    <property type="match status" value="2"/>
</dbReference>
<dbReference type="InterPro" id="IPR009081">
    <property type="entry name" value="PP-bd_ACP"/>
</dbReference>
<dbReference type="SMART" id="SM00823">
    <property type="entry name" value="PKS_PP"/>
    <property type="match status" value="1"/>
</dbReference>
<keyword evidence="7" id="KW-1185">Reference proteome</keyword>
<dbReference type="Pfam" id="PF00501">
    <property type="entry name" value="AMP-binding"/>
    <property type="match status" value="2"/>
</dbReference>
<evidence type="ECO:0000313" key="6">
    <source>
        <dbReference type="EMBL" id="MCP2314383.1"/>
    </source>
</evidence>
<dbReference type="InterPro" id="IPR006162">
    <property type="entry name" value="Ppantetheine_attach_site"/>
</dbReference>
<dbReference type="SUPFAM" id="SSF47336">
    <property type="entry name" value="ACP-like"/>
    <property type="match status" value="2"/>
</dbReference>
<sequence length="1504" mass="163334">MVTAPPNPPRTPARADRSAPLPLSSGQQQMWLLHQLAPGGRAYLMSWTLRLTGALDVEALRRAWERITERHEILRTRYEQPGDIPRQLVDPPGPFALRMIDLGGEPAERREQRAEQVADWERRRPFDLTRHHPVRVSLIRTGPEQHLMVVTVHHIACDDDSYRIIAAELAACYAEALTGTPAALAEPAVQYADFAAVEHARSTGGALRAHLDHWRDTLADAPEVPLPLDRPHGAAARPERRAGLVELTIRPETAEGVLALAAAHRATPFMVLLAAYHVMIGRLTGNRDVTIGMPVSTRTPDLDGLLGYLVNTVVVRSRRADGDSFADLVGQIRGGVLDAFDHRFVPFERVVDEVRPARGPGANPLFQAAFDMEQADEDGAFELTGLRIERLGPTVAPDAKFDLNLHVAAAAGRGLFARLEYDTAVIDEASARTWAAEWAELLDDLIRHPGAPIADGAPRAAAPAADQVPHQRTAGASPAADLTGAMHDIWAEVLELDRIGHQENFFDVGGDSLRAVALAARLRVEGLEVSAADVFAHQSIEELAAWCAEQTAAPGAAELPAAVAPYALIDDRDRAALPEDVVDAYPLTATQLGMIIELRARPDVNTYQDTTSYLVRDEEPVDAAALQQATQLVVDRHEVLRTSFDLNRYSVPLQLVHRAAPITVGVSAHGVLGAGGWRPALEEYAAHERRNPMAITGAPLIRVHAHTAEDAKEWWITITECHPILEGFSFHTMLMEILTGYRELRAGRTPAEPEPVPFRYADYVAAEAAARESQEDRAYWRGVVQGRSDTTLPASWQGDRTLARERYQHMLDFRDLEDDLRRLASETGTSMKAVLLAAHLKVMSAVVAGEDFYTGLVCDARPEAVGADRVLGMYLNTLPFAMPTGARTWGELVRAVYDGLTELWPHRVFPMQVVQQEFGPGGRLLDVFFNYLDFRQVDQSWFDWDATYNDNDNEFALHVFTISGILKVNTTSHRLGREAADRLTALYRAVLEQLALGPDGDATAACLPAAERDLLGLLDRTGEPGGEVETVLEAFARTVAEQPEAVAVRCGAEVLDFRELSARVREIAVELRADGVRPGSPVTLAPEHGIAPLARLLAAWRVGAAVTEDDTDETHPADTAYLLPTTAVTHRRIAEAVHRVREELAARGAATGPGSTWLCAQPPTSAAGLVDVLAALTSGAAVHLTTAPPAEALDELRTLVAAGGVTHLPATAPVADRVLGPDPAAVTVLLTGDGQDGPAAVAALRTRATVVEALTADGRLGHVAYDGRPARGLALRVQDTHGRPLPRGVVGELWAEDADGPRPTGRLARTAADGRVVPLGPPGPYRTRELLGLHPAVLDSRVVELRDEGRPVLVGHVRTVPGADFAPDEIRRALAERRLPRHLIPDTLLAVDHWPLTPAGQVDPDRLPTAADPAEAAPEQDARPWDDGFEDLLRGVLAEASWEGGLDPDVPLADIGLSSMATVGLMVAIEQLYDIVIPDDFQIVDMFRTPRMLWEKITEFRDDA</sequence>
<comment type="caution">
    <text evidence="6">The sequence shown here is derived from an EMBL/GenBank/DDBJ whole genome shotgun (WGS) entry which is preliminary data.</text>
</comment>
<dbReference type="Gene3D" id="3.30.559.30">
    <property type="entry name" value="Nonribosomal peptide synthetase, condensation domain"/>
    <property type="match status" value="2"/>
</dbReference>
<dbReference type="InterPro" id="IPR020806">
    <property type="entry name" value="PKS_PP-bd"/>
</dbReference>
<dbReference type="EMBL" id="JAMZDX010000009">
    <property type="protein sequence ID" value="MCP2314383.1"/>
    <property type="molecule type" value="Genomic_DNA"/>
</dbReference>
<feature type="compositionally biased region" description="Low complexity" evidence="4">
    <location>
        <begin position="1410"/>
        <end position="1419"/>
    </location>
</feature>
<dbReference type="PANTHER" id="PTHR45527">
    <property type="entry name" value="NONRIBOSOMAL PEPTIDE SYNTHETASE"/>
    <property type="match status" value="1"/>
</dbReference>
<evidence type="ECO:0000256" key="1">
    <source>
        <dbReference type="ARBA" id="ARBA00001957"/>
    </source>
</evidence>
<dbReference type="PROSITE" id="PS50075">
    <property type="entry name" value="CARRIER"/>
    <property type="match status" value="2"/>
</dbReference>
<dbReference type="PROSITE" id="PS00012">
    <property type="entry name" value="PHOSPHOPANTETHEINE"/>
    <property type="match status" value="1"/>
</dbReference>
<feature type="compositionally biased region" description="Low complexity" evidence="4">
    <location>
        <begin position="456"/>
        <end position="466"/>
    </location>
</feature>
<evidence type="ECO:0000256" key="4">
    <source>
        <dbReference type="SAM" id="MobiDB-lite"/>
    </source>
</evidence>
<dbReference type="Pfam" id="PF00550">
    <property type="entry name" value="PP-binding"/>
    <property type="match status" value="1"/>
</dbReference>
<dbReference type="InterPro" id="IPR045851">
    <property type="entry name" value="AMP-bd_C_sf"/>
</dbReference>
<keyword evidence="3" id="KW-0597">Phosphoprotein</keyword>
<dbReference type="InterPro" id="IPR001242">
    <property type="entry name" value="Condensation_dom"/>
</dbReference>
<organism evidence="6 7">
    <name type="scientific">Kitasatospora paracochleata</name>
    <dbReference type="NCBI Taxonomy" id="58354"/>
    <lineage>
        <taxon>Bacteria</taxon>
        <taxon>Bacillati</taxon>
        <taxon>Actinomycetota</taxon>
        <taxon>Actinomycetes</taxon>
        <taxon>Kitasatosporales</taxon>
        <taxon>Streptomycetaceae</taxon>
        <taxon>Kitasatospora</taxon>
    </lineage>
</organism>
<dbReference type="Gene3D" id="3.40.50.980">
    <property type="match status" value="1"/>
</dbReference>
<comment type="cofactor">
    <cofactor evidence="1">
        <name>pantetheine 4'-phosphate</name>
        <dbReference type="ChEBI" id="CHEBI:47942"/>
    </cofactor>
</comment>
<dbReference type="InterPro" id="IPR000873">
    <property type="entry name" value="AMP-dep_synth/lig_dom"/>
</dbReference>
<evidence type="ECO:0000313" key="7">
    <source>
        <dbReference type="Proteomes" id="UP001206483"/>
    </source>
</evidence>
<dbReference type="Gene3D" id="3.30.559.10">
    <property type="entry name" value="Chloramphenicol acetyltransferase-like domain"/>
    <property type="match status" value="2"/>
</dbReference>
<dbReference type="SUPFAM" id="SSF56801">
    <property type="entry name" value="Acetyl-CoA synthetase-like"/>
    <property type="match status" value="1"/>
</dbReference>
<dbReference type="Gene3D" id="3.30.300.30">
    <property type="match status" value="1"/>
</dbReference>
<dbReference type="Gene3D" id="3.40.50.12780">
    <property type="entry name" value="N-terminal domain of ligase-like"/>
    <property type="match status" value="1"/>
</dbReference>
<name>A0ABT1JBC5_9ACTN</name>
<feature type="region of interest" description="Disordered" evidence="4">
    <location>
        <begin position="1"/>
        <end position="22"/>
    </location>
</feature>
<dbReference type="CDD" id="cd19531">
    <property type="entry name" value="LCL_NRPS-like"/>
    <property type="match status" value="1"/>
</dbReference>
<dbReference type="RefSeq" id="WP_301331223.1">
    <property type="nucleotide sequence ID" value="NZ_BAAAUB010000092.1"/>
</dbReference>
<feature type="region of interest" description="Disordered" evidence="4">
    <location>
        <begin position="456"/>
        <end position="478"/>
    </location>
</feature>
<evidence type="ECO:0000259" key="5">
    <source>
        <dbReference type="PROSITE" id="PS50075"/>
    </source>
</evidence>
<feature type="domain" description="Carrier" evidence="5">
    <location>
        <begin position="1423"/>
        <end position="1501"/>
    </location>
</feature>
<accession>A0ABT1JBC5</accession>
<dbReference type="PANTHER" id="PTHR45527:SF1">
    <property type="entry name" value="FATTY ACID SYNTHASE"/>
    <property type="match status" value="1"/>
</dbReference>
<feature type="region of interest" description="Disordered" evidence="4">
    <location>
        <begin position="1400"/>
        <end position="1421"/>
    </location>
</feature>
<dbReference type="Proteomes" id="UP001206483">
    <property type="component" value="Unassembled WGS sequence"/>
</dbReference>
<feature type="domain" description="Carrier" evidence="5">
    <location>
        <begin position="477"/>
        <end position="551"/>
    </location>
</feature>
<keyword evidence="2" id="KW-0596">Phosphopantetheine</keyword>
<evidence type="ECO:0000256" key="2">
    <source>
        <dbReference type="ARBA" id="ARBA00022450"/>
    </source>
</evidence>
<dbReference type="Gene3D" id="1.10.1200.10">
    <property type="entry name" value="ACP-like"/>
    <property type="match status" value="2"/>
</dbReference>
<evidence type="ECO:0000256" key="3">
    <source>
        <dbReference type="ARBA" id="ARBA00022553"/>
    </source>
</evidence>
<reference evidence="6 7" key="1">
    <citation type="submission" date="2022-06" db="EMBL/GenBank/DDBJ databases">
        <title>Sequencing the genomes of 1000 actinobacteria strains.</title>
        <authorList>
            <person name="Klenk H.-P."/>
        </authorList>
    </citation>
    <scope>NUCLEOTIDE SEQUENCE [LARGE SCALE GENOMIC DNA]</scope>
    <source>
        <strain evidence="6 7">DSM 41656</strain>
    </source>
</reference>
<protein>
    <submittedName>
        <fullName evidence="6">Non-ribosomal peptide synthetase component F/acyl carrier protein</fullName>
    </submittedName>
</protein>
<dbReference type="SUPFAM" id="SSF52777">
    <property type="entry name" value="CoA-dependent acyltransferases"/>
    <property type="match status" value="4"/>
</dbReference>
<dbReference type="InterPro" id="IPR023213">
    <property type="entry name" value="CAT-like_dom_sf"/>
</dbReference>